<feature type="compositionally biased region" description="Polar residues" evidence="1">
    <location>
        <begin position="49"/>
        <end position="65"/>
    </location>
</feature>
<evidence type="ECO:0000256" key="1">
    <source>
        <dbReference type="SAM" id="MobiDB-lite"/>
    </source>
</evidence>
<comment type="caution">
    <text evidence="2">The sequence shown here is derived from an EMBL/GenBank/DDBJ whole genome shotgun (WGS) entry which is preliminary data.</text>
</comment>
<organism evidence="2 3">
    <name type="scientific">Cryptococcus neoformans Tu259-1</name>
    <dbReference type="NCBI Taxonomy" id="1230072"/>
    <lineage>
        <taxon>Eukaryota</taxon>
        <taxon>Fungi</taxon>
        <taxon>Dikarya</taxon>
        <taxon>Basidiomycota</taxon>
        <taxon>Agaricomycotina</taxon>
        <taxon>Tremellomycetes</taxon>
        <taxon>Tremellales</taxon>
        <taxon>Cryptococcaceae</taxon>
        <taxon>Cryptococcus</taxon>
        <taxon>Cryptococcus neoformans species complex</taxon>
    </lineage>
</organism>
<dbReference type="AlphaFoldDB" id="A0A854Q8J2"/>
<gene>
    <name evidence="2" type="ORF">C361_04719</name>
</gene>
<feature type="region of interest" description="Disordered" evidence="1">
    <location>
        <begin position="97"/>
        <end position="126"/>
    </location>
</feature>
<sequence length="276" mass="29248">MSTPSSPYQAPSTLGESFISTSNTGIPVPNLSLLDYDSSAECDLPPLAQPSSSARRTGTIPTSSPVVPSLTLASTVGTFPRRVNPARSRSLTFPFTTFTPSYNNQSGDDPGSSHYYYQDHEQGQLSTPFSKPVDPTVGLQNPDGSIHVATVDYQRLAANLQAKVYEEIMAATWDDGSDNGGEWEQASRGEDRGECAEPAAFSARDRALASLESLGQANSLTAGGNENYKETVTGSLCDLADAVSGVDGFTEKMSLLSLTQGLEGCMLPNETARDTT</sequence>
<feature type="region of interest" description="Disordered" evidence="1">
    <location>
        <begin position="1"/>
        <end position="21"/>
    </location>
</feature>
<reference evidence="2 3" key="1">
    <citation type="submission" date="2017-06" db="EMBL/GenBank/DDBJ databases">
        <title>Global population genomics of the pathogenic fungus Cryptococcus neoformans var. grubii.</title>
        <authorList>
            <person name="Cuomo C."/>
            <person name="Litvintseva A."/>
            <person name="Chen Y."/>
            <person name="Young S."/>
            <person name="Zeng Q."/>
            <person name="Chapman S."/>
            <person name="Gujja S."/>
            <person name="Saif S."/>
            <person name="Birren B."/>
        </authorList>
    </citation>
    <scope>NUCLEOTIDE SEQUENCE [LARGE SCALE GENOMIC DNA]</scope>
    <source>
        <strain evidence="2 3">Tu259-1</strain>
    </source>
</reference>
<name>A0A854Q8J2_CRYNE</name>
<protein>
    <submittedName>
        <fullName evidence="2">Uncharacterized protein</fullName>
    </submittedName>
</protein>
<dbReference type="OrthoDB" id="2576454at2759"/>
<feature type="region of interest" description="Disordered" evidence="1">
    <location>
        <begin position="44"/>
        <end position="65"/>
    </location>
</feature>
<accession>A0A854Q8J2</accession>
<dbReference type="Proteomes" id="UP000199727">
    <property type="component" value="Unassembled WGS sequence"/>
</dbReference>
<dbReference type="EMBL" id="AMKT01000059">
    <property type="protein sequence ID" value="OXG17728.1"/>
    <property type="molecule type" value="Genomic_DNA"/>
</dbReference>
<proteinExistence type="predicted"/>
<feature type="region of interest" description="Disordered" evidence="1">
    <location>
        <begin position="174"/>
        <end position="193"/>
    </location>
</feature>
<evidence type="ECO:0000313" key="3">
    <source>
        <dbReference type="Proteomes" id="UP000199727"/>
    </source>
</evidence>
<evidence type="ECO:0000313" key="2">
    <source>
        <dbReference type="EMBL" id="OXG17728.1"/>
    </source>
</evidence>